<reference evidence="1" key="1">
    <citation type="submission" date="2021-06" db="EMBL/GenBank/DDBJ databases">
        <authorList>
            <person name="Kallberg Y."/>
            <person name="Tangrot J."/>
            <person name="Rosling A."/>
        </authorList>
    </citation>
    <scope>NUCLEOTIDE SEQUENCE</scope>
    <source>
        <strain evidence="1">28 12/20/2015</strain>
    </source>
</reference>
<sequence>MGICNSKSKPNKNVSDKFRFEDSIKRHDIENNMYYLPNDIDESDRLQILHFVERYIWQGNFFAPINHLLNQEGAMVLDVGTGRGSWLLEMATKYPNAKFIGMDISPVQPNDIKPKNAEFIEANILEHLPFADNTFDYVFQRFLNVGIHAKSWPSVISELVRVLKPGGYIELMEGEVLFNNMGPATTRLMNGMIIIFDESGLDSMACHKIHGYLEEHKHLHNVHYEIKNRMDIECGERFYKTMYQIYANGLVAVKPKLINIIEASSDEYDDLLKKMCDEMIEHESFSLQARVYAQKLDTFNTNAKRSL</sequence>
<dbReference type="Proteomes" id="UP000789366">
    <property type="component" value="Unassembled WGS sequence"/>
</dbReference>
<gene>
    <name evidence="1" type="ORF">SPELUC_LOCUS527</name>
</gene>
<protein>
    <submittedName>
        <fullName evidence="1">17846_t:CDS:1</fullName>
    </submittedName>
</protein>
<name>A0ACA9K1F3_9GLOM</name>
<dbReference type="EMBL" id="CAJVPW010000200">
    <property type="protein sequence ID" value="CAG8446407.1"/>
    <property type="molecule type" value="Genomic_DNA"/>
</dbReference>
<keyword evidence="2" id="KW-1185">Reference proteome</keyword>
<evidence type="ECO:0000313" key="1">
    <source>
        <dbReference type="EMBL" id="CAG8446407.1"/>
    </source>
</evidence>
<proteinExistence type="predicted"/>
<organism evidence="1 2">
    <name type="scientific">Cetraspora pellucida</name>
    <dbReference type="NCBI Taxonomy" id="1433469"/>
    <lineage>
        <taxon>Eukaryota</taxon>
        <taxon>Fungi</taxon>
        <taxon>Fungi incertae sedis</taxon>
        <taxon>Mucoromycota</taxon>
        <taxon>Glomeromycotina</taxon>
        <taxon>Glomeromycetes</taxon>
        <taxon>Diversisporales</taxon>
        <taxon>Gigasporaceae</taxon>
        <taxon>Cetraspora</taxon>
    </lineage>
</organism>
<accession>A0ACA9K1F3</accession>
<evidence type="ECO:0000313" key="2">
    <source>
        <dbReference type="Proteomes" id="UP000789366"/>
    </source>
</evidence>
<comment type="caution">
    <text evidence="1">The sequence shown here is derived from an EMBL/GenBank/DDBJ whole genome shotgun (WGS) entry which is preliminary data.</text>
</comment>